<keyword evidence="1" id="KW-0472">Membrane</keyword>
<feature type="transmembrane region" description="Helical" evidence="1">
    <location>
        <begin position="58"/>
        <end position="78"/>
    </location>
</feature>
<dbReference type="Proteomes" id="UP000308267">
    <property type="component" value="Unassembled WGS sequence"/>
</dbReference>
<comment type="caution">
    <text evidence="2">The sequence shown here is derived from an EMBL/GenBank/DDBJ whole genome shotgun (WGS) entry which is preliminary data.</text>
</comment>
<sequence>MTQRRLPPYMPLSLKYNETRLKVSLMSIPHFAAVLFGYHHLTMAVPSPLYASPTKVILNYFLVAVVTIRQGFLLWLRVRNAEIAYQFSTVKMLTGTARTSAFPIFYNKFIALLIFHVCFVYPLRNRRKIIH</sequence>
<organism evidence="2 3">
    <name type="scientific">Opisthorchis felineus</name>
    <dbReference type="NCBI Taxonomy" id="147828"/>
    <lineage>
        <taxon>Eukaryota</taxon>
        <taxon>Metazoa</taxon>
        <taxon>Spiralia</taxon>
        <taxon>Lophotrochozoa</taxon>
        <taxon>Platyhelminthes</taxon>
        <taxon>Trematoda</taxon>
        <taxon>Digenea</taxon>
        <taxon>Opisthorchiida</taxon>
        <taxon>Opisthorchiata</taxon>
        <taxon>Opisthorchiidae</taxon>
        <taxon>Opisthorchis</taxon>
    </lineage>
</organism>
<gene>
    <name evidence="2" type="ORF">CRM22_005547</name>
</gene>
<keyword evidence="1" id="KW-1133">Transmembrane helix</keyword>
<name>A0A4S2LQM5_OPIFE</name>
<feature type="transmembrane region" description="Helical" evidence="1">
    <location>
        <begin position="21"/>
        <end position="38"/>
    </location>
</feature>
<feature type="transmembrane region" description="Helical" evidence="1">
    <location>
        <begin position="99"/>
        <end position="123"/>
    </location>
</feature>
<proteinExistence type="predicted"/>
<reference evidence="2 3" key="1">
    <citation type="journal article" date="2019" name="BMC Genomics">
        <title>New insights from Opisthorchis felineus genome: update on genomics of the epidemiologically important liver flukes.</title>
        <authorList>
            <person name="Ershov N.I."/>
            <person name="Mordvinov V.A."/>
            <person name="Prokhortchouk E.B."/>
            <person name="Pakharukova M.Y."/>
            <person name="Gunbin K.V."/>
            <person name="Ustyantsev K."/>
            <person name="Genaev M.A."/>
            <person name="Blinov A.G."/>
            <person name="Mazur A."/>
            <person name="Boulygina E."/>
            <person name="Tsygankova S."/>
            <person name="Khrameeva E."/>
            <person name="Chekanov N."/>
            <person name="Fan G."/>
            <person name="Xiao A."/>
            <person name="Zhang H."/>
            <person name="Xu X."/>
            <person name="Yang H."/>
            <person name="Solovyev V."/>
            <person name="Lee S.M."/>
            <person name="Liu X."/>
            <person name="Afonnikov D.A."/>
            <person name="Skryabin K.G."/>
        </authorList>
    </citation>
    <scope>NUCLEOTIDE SEQUENCE [LARGE SCALE GENOMIC DNA]</scope>
    <source>
        <strain evidence="2">AK-0245</strain>
        <tissue evidence="2">Whole organism</tissue>
    </source>
</reference>
<dbReference type="EMBL" id="SJOL01006468">
    <property type="protein sequence ID" value="TGZ66045.1"/>
    <property type="molecule type" value="Genomic_DNA"/>
</dbReference>
<evidence type="ECO:0000256" key="1">
    <source>
        <dbReference type="SAM" id="Phobius"/>
    </source>
</evidence>
<evidence type="ECO:0000313" key="2">
    <source>
        <dbReference type="EMBL" id="TGZ66045.1"/>
    </source>
</evidence>
<keyword evidence="3" id="KW-1185">Reference proteome</keyword>
<protein>
    <submittedName>
        <fullName evidence="2">Uncharacterized protein</fullName>
    </submittedName>
</protein>
<dbReference type="AlphaFoldDB" id="A0A4S2LQM5"/>
<evidence type="ECO:0000313" key="3">
    <source>
        <dbReference type="Proteomes" id="UP000308267"/>
    </source>
</evidence>
<accession>A0A4S2LQM5</accession>
<keyword evidence="1" id="KW-0812">Transmembrane</keyword>